<evidence type="ECO:0000256" key="4">
    <source>
        <dbReference type="ARBA" id="ARBA00023136"/>
    </source>
</evidence>
<organism evidence="7 8">
    <name type="scientific">Durusdinium trenchii</name>
    <dbReference type="NCBI Taxonomy" id="1381693"/>
    <lineage>
        <taxon>Eukaryota</taxon>
        <taxon>Sar</taxon>
        <taxon>Alveolata</taxon>
        <taxon>Dinophyceae</taxon>
        <taxon>Suessiales</taxon>
        <taxon>Symbiodiniaceae</taxon>
        <taxon>Durusdinium</taxon>
    </lineage>
</organism>
<evidence type="ECO:0000256" key="5">
    <source>
        <dbReference type="SAM" id="SignalP"/>
    </source>
</evidence>
<comment type="caution">
    <text evidence="7">The sequence shown here is derived from an EMBL/GenBank/DDBJ whole genome shotgun (WGS) entry which is preliminary data.</text>
</comment>
<evidence type="ECO:0000256" key="2">
    <source>
        <dbReference type="ARBA" id="ARBA00022692"/>
    </source>
</evidence>
<sequence length="111" mass="12456">MPMAKRAWPMLRLLVVVFAPCAWGASPWATTIITAAEQRILSQKMTKDLVLIAQDLDVEKHQEDLRKDVAHFSRNLEDLTHGNNGRGVLPAPDGTVQVDLQKVKDVWAVSW</sequence>
<feature type="non-terminal residue" evidence="7">
    <location>
        <position position="111"/>
    </location>
</feature>
<feature type="chain" id="PRO_5045790675" description="NarX-like N-terminal domain-containing protein" evidence="5">
    <location>
        <begin position="25"/>
        <end position="111"/>
    </location>
</feature>
<evidence type="ECO:0000313" key="8">
    <source>
        <dbReference type="Proteomes" id="UP001642464"/>
    </source>
</evidence>
<name>A0ABP0SA51_9DINO</name>
<feature type="signal peptide" evidence="5">
    <location>
        <begin position="1"/>
        <end position="24"/>
    </location>
</feature>
<reference evidence="7 8" key="1">
    <citation type="submission" date="2024-02" db="EMBL/GenBank/DDBJ databases">
        <authorList>
            <person name="Chen Y."/>
            <person name="Shah S."/>
            <person name="Dougan E. K."/>
            <person name="Thang M."/>
            <person name="Chan C."/>
        </authorList>
    </citation>
    <scope>NUCLEOTIDE SEQUENCE [LARGE SCALE GENOMIC DNA]</scope>
</reference>
<comment type="subcellular location">
    <subcellularLocation>
        <location evidence="1">Membrane</location>
        <topology evidence="1">Multi-pass membrane protein</topology>
    </subcellularLocation>
</comment>
<accession>A0ABP0SA51</accession>
<evidence type="ECO:0000256" key="1">
    <source>
        <dbReference type="ARBA" id="ARBA00004141"/>
    </source>
</evidence>
<gene>
    <name evidence="7" type="ORF">SCF082_LOCUS50769</name>
</gene>
<proteinExistence type="predicted"/>
<keyword evidence="5" id="KW-0732">Signal</keyword>
<dbReference type="Pfam" id="PF13675">
    <property type="entry name" value="PilJ"/>
    <property type="match status" value="1"/>
</dbReference>
<dbReference type="Proteomes" id="UP001642464">
    <property type="component" value="Unassembled WGS sequence"/>
</dbReference>
<evidence type="ECO:0000259" key="6">
    <source>
        <dbReference type="Pfam" id="PF13675"/>
    </source>
</evidence>
<keyword evidence="4" id="KW-0472">Membrane</keyword>
<keyword evidence="8" id="KW-1185">Reference proteome</keyword>
<protein>
    <recommendedName>
        <fullName evidence="6">NarX-like N-terminal domain-containing protein</fullName>
    </recommendedName>
</protein>
<evidence type="ECO:0000313" key="7">
    <source>
        <dbReference type="EMBL" id="CAK9109243.1"/>
    </source>
</evidence>
<keyword evidence="3" id="KW-1133">Transmembrane helix</keyword>
<keyword evidence="2" id="KW-0812">Transmembrane</keyword>
<dbReference type="InterPro" id="IPR029095">
    <property type="entry name" value="NarX-like_N"/>
</dbReference>
<dbReference type="EMBL" id="CAXAMM010043251">
    <property type="protein sequence ID" value="CAK9109243.1"/>
    <property type="molecule type" value="Genomic_DNA"/>
</dbReference>
<feature type="domain" description="NarX-like N-terminal" evidence="6">
    <location>
        <begin position="26"/>
        <end position="108"/>
    </location>
</feature>
<evidence type="ECO:0000256" key="3">
    <source>
        <dbReference type="ARBA" id="ARBA00022989"/>
    </source>
</evidence>